<gene>
    <name evidence="2" type="ORF">D3M95_05765</name>
</gene>
<protein>
    <submittedName>
        <fullName evidence="2">Uncharacterized protein</fullName>
    </submittedName>
</protein>
<dbReference type="EMBL" id="QXJK01000005">
    <property type="protein sequence ID" value="RIX34817.1"/>
    <property type="molecule type" value="Genomic_DNA"/>
</dbReference>
<feature type="region of interest" description="Disordered" evidence="1">
    <location>
        <begin position="38"/>
        <end position="72"/>
    </location>
</feature>
<dbReference type="AlphaFoldDB" id="A0A418Q6T9"/>
<dbReference type="Proteomes" id="UP000285278">
    <property type="component" value="Unassembled WGS sequence"/>
</dbReference>
<accession>A0A418Q6T9</accession>
<feature type="compositionally biased region" description="Basic and acidic residues" evidence="1">
    <location>
        <begin position="54"/>
        <end position="65"/>
    </location>
</feature>
<sequence length="429" mass="47947">MTSRALFHTLSSKLPRFDWAHESVDSPSALISYLEDHDPAFKPQHPQPGQTQSLEREQRNDRVDDRQDDPDAAQLERDIQADKLRKLKAAQSNEDIRTFVTHLCALSSLSLYNAVLALTQKPTATTALSPSKWHQLGFGTKIGAQGIVIAHPKGPTSYVYDIEDVEPLNSRRLTAEQADPYTAVANNRGRFSQCVLDPIRVASQINDKLGELGLRTSVSYPVQGFSSESTFPVSVIPLSFTPSNSQPLKKVTLYGVEWPPLYRIEFPAVVPNEVVCGKIDAGSAEDPMDRPMLSGIDWIDPRNSALKLLYTLFGIALATTAYNAPWMQSQHDEYRRRKPEDLFQNASDRLDRYIPITTAEFEASMAVYIVVRRFSWDFSVPIAEDFIADDAVLPPVGASFFSVLQAAHYLEKLILNKGIYKPHLISLSN</sequence>
<evidence type="ECO:0000256" key="1">
    <source>
        <dbReference type="SAM" id="MobiDB-lite"/>
    </source>
</evidence>
<organism evidence="2 3">
    <name type="scientific">Corynebacterium falsenii</name>
    <dbReference type="NCBI Taxonomy" id="108486"/>
    <lineage>
        <taxon>Bacteria</taxon>
        <taxon>Bacillati</taxon>
        <taxon>Actinomycetota</taxon>
        <taxon>Actinomycetes</taxon>
        <taxon>Mycobacteriales</taxon>
        <taxon>Corynebacteriaceae</taxon>
        <taxon>Corynebacterium</taxon>
    </lineage>
</organism>
<proteinExistence type="predicted"/>
<comment type="caution">
    <text evidence="2">The sequence shown here is derived from an EMBL/GenBank/DDBJ whole genome shotgun (WGS) entry which is preliminary data.</text>
</comment>
<name>A0A418Q6T9_9CORY</name>
<evidence type="ECO:0000313" key="3">
    <source>
        <dbReference type="Proteomes" id="UP000285278"/>
    </source>
</evidence>
<evidence type="ECO:0000313" key="2">
    <source>
        <dbReference type="EMBL" id="RIX34817.1"/>
    </source>
</evidence>
<keyword evidence="3" id="KW-1185">Reference proteome</keyword>
<reference evidence="2 3" key="1">
    <citation type="submission" date="2018-09" db="EMBL/GenBank/DDBJ databases">
        <title>Optimization and identification of Corynebacterium falsenii FN1-14 from fish paste.</title>
        <authorList>
            <person name="Daroonpunt R."/>
            <person name="Tanasupawat S."/>
        </authorList>
    </citation>
    <scope>NUCLEOTIDE SEQUENCE [LARGE SCALE GENOMIC DNA]</scope>
    <source>
        <strain evidence="2 3">FN1-14</strain>
    </source>
</reference>
<dbReference type="RefSeq" id="WP_119664691.1">
    <property type="nucleotide sequence ID" value="NZ_QXJK01000005.1"/>
</dbReference>